<dbReference type="EMBL" id="CAJVPU010010576">
    <property type="protein sequence ID" value="CAG8606941.1"/>
    <property type="molecule type" value="Genomic_DNA"/>
</dbReference>
<reference evidence="1" key="1">
    <citation type="submission" date="2021-06" db="EMBL/GenBank/DDBJ databases">
        <authorList>
            <person name="Kallberg Y."/>
            <person name="Tangrot J."/>
            <person name="Rosling A."/>
        </authorList>
    </citation>
    <scope>NUCLEOTIDE SEQUENCE</scope>
    <source>
        <strain evidence="1">IL203A</strain>
    </source>
</reference>
<protein>
    <submittedName>
        <fullName evidence="1">9488_t:CDS:1</fullName>
    </submittedName>
</protein>
<organism evidence="1 2">
    <name type="scientific">Dentiscutata heterogama</name>
    <dbReference type="NCBI Taxonomy" id="1316150"/>
    <lineage>
        <taxon>Eukaryota</taxon>
        <taxon>Fungi</taxon>
        <taxon>Fungi incertae sedis</taxon>
        <taxon>Mucoromycota</taxon>
        <taxon>Glomeromycotina</taxon>
        <taxon>Glomeromycetes</taxon>
        <taxon>Diversisporales</taxon>
        <taxon>Gigasporaceae</taxon>
        <taxon>Dentiscutata</taxon>
    </lineage>
</organism>
<evidence type="ECO:0000313" key="2">
    <source>
        <dbReference type="Proteomes" id="UP000789702"/>
    </source>
</evidence>
<accession>A0ACA9MQ48</accession>
<keyword evidence="2" id="KW-1185">Reference proteome</keyword>
<gene>
    <name evidence="1" type="ORF">DHETER_LOCUS7476</name>
</gene>
<feature type="non-terminal residue" evidence="1">
    <location>
        <position position="1"/>
    </location>
</feature>
<evidence type="ECO:0000313" key="1">
    <source>
        <dbReference type="EMBL" id="CAG8606941.1"/>
    </source>
</evidence>
<comment type="caution">
    <text evidence="1">The sequence shown here is derived from an EMBL/GenBank/DDBJ whole genome shotgun (WGS) entry which is preliminary data.</text>
</comment>
<sequence length="101" mass="11484">VSPEIMANIAESVFKELEEETLLDDDDVELSNPSEDLYPDEPNLNLKISNIIDLQSTVFMCTHSRASFEDLDRDESDNNDMQEDGESEYNVDEITHLCQGL</sequence>
<proteinExistence type="predicted"/>
<name>A0ACA9MQ48_9GLOM</name>
<dbReference type="Proteomes" id="UP000789702">
    <property type="component" value="Unassembled WGS sequence"/>
</dbReference>